<dbReference type="GO" id="GO:0038023">
    <property type="term" value="F:signaling receptor activity"/>
    <property type="evidence" value="ECO:0007669"/>
    <property type="project" value="InterPro"/>
</dbReference>
<keyword evidence="4 10" id="KW-1134">Transmembrane beta strand</keyword>
<keyword evidence="6 11" id="KW-0798">TonB box</keyword>
<dbReference type="InterPro" id="IPR036942">
    <property type="entry name" value="Beta-barrel_TonB_sf"/>
</dbReference>
<organism evidence="15 16">
    <name type="scientific">Formicincola oecophyllae</name>
    <dbReference type="NCBI Taxonomy" id="2558361"/>
    <lineage>
        <taxon>Bacteria</taxon>
        <taxon>Pseudomonadati</taxon>
        <taxon>Pseudomonadota</taxon>
        <taxon>Alphaproteobacteria</taxon>
        <taxon>Acetobacterales</taxon>
        <taxon>Acetobacteraceae</taxon>
        <taxon>Formicincola</taxon>
    </lineage>
</organism>
<sequence>MTSSGRTMPPSILKPIKRMLLLGCCWTAVLAGSVQAAPSQGVEVKKVHAPVPAPNAAAAKPETIQIRASRRERVEVSMGGQVGVLGRKKGLDVPFSLHSYNASLITNQQSQTLAQVLENDPSVRTTQGGGNFADMFMIRGLPVVNDDVAIGGLYGIAPRELVSPQIFDSVQVLNGPTAFLNGMAPAGSVGGTIDLEYKHAGNKPFLRLTGDYTSGAMGGGNIDMGRRFGDDKQLGMRLNVAGMDGQTAIDHERRRNTVLGFDTDWRSSDGATRASLNMDYENQEIDWGRPQAIISLDGKGRAATSVPHPVKPAHNYGQRWSYMNMAYMFGMASLEHDFNDHVTVYGKFGGMNGDESGQYGTFSVLNGATGAGTVNSMYVPFTSNNQSTVVGTRVRFDTPFIHHEVNAGGQGLWETQYTAYSMALGNNPRNNLYHTAQTARPAANFTGGNTNNPGLNNTERLFSLFFSDTMKFWHNRFELTGGFRYQNVQQRNYNYGTSADKAVSGERITPIVTLVYHATKQASFYFNRVQGLSPGLVAPVTYNNMQVTNHGKVFNPYETTQYEIGGKYQWRGLSASLAFFQLSQANSLVRAAAYDHAGVPAAYTYTMDGMQRNRGIEFALNGTIVKGLRFNGGTTILQAKQVHSQYNTGRLAFGIPGYMINGHLEWDIPWVKGLTVMGQVNRTGHEWADNANTAKVHGWTTADIGARYTFVAAKRPFTARFGIDNINNAGYWSVNPKFAGYLTEGAPRTFKFSISCDL</sequence>
<evidence type="ECO:0000256" key="4">
    <source>
        <dbReference type="ARBA" id="ARBA00022452"/>
    </source>
</evidence>
<dbReference type="InterPro" id="IPR039426">
    <property type="entry name" value="TonB-dep_rcpt-like"/>
</dbReference>
<protein>
    <submittedName>
        <fullName evidence="15">TonB-dependent receptor</fullName>
    </submittedName>
</protein>
<dbReference type="AlphaFoldDB" id="A0A4Y6U9Z1"/>
<keyword evidence="9 10" id="KW-0998">Cell outer membrane</keyword>
<evidence type="ECO:0000256" key="7">
    <source>
        <dbReference type="ARBA" id="ARBA00023136"/>
    </source>
</evidence>
<dbReference type="InterPro" id="IPR010105">
    <property type="entry name" value="TonB_sidphr_rcpt"/>
</dbReference>
<evidence type="ECO:0000256" key="8">
    <source>
        <dbReference type="ARBA" id="ARBA00023170"/>
    </source>
</evidence>
<keyword evidence="12" id="KW-0732">Signal</keyword>
<dbReference type="GO" id="GO:0015344">
    <property type="term" value="F:siderophore uptake transmembrane transporter activity"/>
    <property type="evidence" value="ECO:0007669"/>
    <property type="project" value="TreeGrafter"/>
</dbReference>
<evidence type="ECO:0000313" key="15">
    <source>
        <dbReference type="EMBL" id="QDH13398.1"/>
    </source>
</evidence>
<dbReference type="Pfam" id="PF00593">
    <property type="entry name" value="TonB_dep_Rec_b-barrel"/>
    <property type="match status" value="1"/>
</dbReference>
<proteinExistence type="inferred from homology"/>
<evidence type="ECO:0000256" key="1">
    <source>
        <dbReference type="ARBA" id="ARBA00004571"/>
    </source>
</evidence>
<evidence type="ECO:0000313" key="16">
    <source>
        <dbReference type="Proteomes" id="UP000318709"/>
    </source>
</evidence>
<comment type="similarity">
    <text evidence="2 10 11">Belongs to the TonB-dependent receptor family.</text>
</comment>
<evidence type="ECO:0000259" key="13">
    <source>
        <dbReference type="Pfam" id="PF00593"/>
    </source>
</evidence>
<evidence type="ECO:0000256" key="10">
    <source>
        <dbReference type="PROSITE-ProRule" id="PRU01360"/>
    </source>
</evidence>
<dbReference type="Pfam" id="PF07715">
    <property type="entry name" value="Plug"/>
    <property type="match status" value="1"/>
</dbReference>
<dbReference type="InterPro" id="IPR000531">
    <property type="entry name" value="Beta-barrel_TonB"/>
</dbReference>
<dbReference type="GO" id="GO:0009279">
    <property type="term" value="C:cell outer membrane"/>
    <property type="evidence" value="ECO:0007669"/>
    <property type="project" value="UniProtKB-SubCell"/>
</dbReference>
<gene>
    <name evidence="15" type="ORF">E3E12_03350</name>
</gene>
<dbReference type="OrthoDB" id="9760333at2"/>
<name>A0A4Y6U9Z1_9PROT</name>
<evidence type="ECO:0000259" key="14">
    <source>
        <dbReference type="Pfam" id="PF07715"/>
    </source>
</evidence>
<dbReference type="InterPro" id="IPR037066">
    <property type="entry name" value="Plug_dom_sf"/>
</dbReference>
<feature type="domain" description="TonB-dependent receptor plug" evidence="14">
    <location>
        <begin position="92"/>
        <end position="187"/>
    </location>
</feature>
<evidence type="ECO:0000256" key="2">
    <source>
        <dbReference type="ARBA" id="ARBA00009810"/>
    </source>
</evidence>
<comment type="subcellular location">
    <subcellularLocation>
        <location evidence="1 10">Cell outer membrane</location>
        <topology evidence="1 10">Multi-pass membrane protein</topology>
    </subcellularLocation>
</comment>
<dbReference type="KEGG" id="swf:E3E12_03350"/>
<feature type="signal peptide" evidence="12">
    <location>
        <begin position="1"/>
        <end position="36"/>
    </location>
</feature>
<evidence type="ECO:0000256" key="12">
    <source>
        <dbReference type="SAM" id="SignalP"/>
    </source>
</evidence>
<dbReference type="PANTHER" id="PTHR32552:SF82">
    <property type="entry name" value="FCUA PROTEIN"/>
    <property type="match status" value="1"/>
</dbReference>
<evidence type="ECO:0000256" key="5">
    <source>
        <dbReference type="ARBA" id="ARBA00022692"/>
    </source>
</evidence>
<dbReference type="PROSITE" id="PS52016">
    <property type="entry name" value="TONB_DEPENDENT_REC_3"/>
    <property type="match status" value="1"/>
</dbReference>
<dbReference type="Gene3D" id="2.40.170.20">
    <property type="entry name" value="TonB-dependent receptor, beta-barrel domain"/>
    <property type="match status" value="1"/>
</dbReference>
<dbReference type="SUPFAM" id="SSF56935">
    <property type="entry name" value="Porins"/>
    <property type="match status" value="1"/>
</dbReference>
<dbReference type="RefSeq" id="WP_141443059.1">
    <property type="nucleotide sequence ID" value="NZ_CP038231.1"/>
</dbReference>
<dbReference type="Gene3D" id="2.170.130.10">
    <property type="entry name" value="TonB-dependent receptor, plug domain"/>
    <property type="match status" value="1"/>
</dbReference>
<keyword evidence="8 15" id="KW-0675">Receptor</keyword>
<evidence type="ECO:0000256" key="3">
    <source>
        <dbReference type="ARBA" id="ARBA00022448"/>
    </source>
</evidence>
<evidence type="ECO:0000256" key="11">
    <source>
        <dbReference type="RuleBase" id="RU003357"/>
    </source>
</evidence>
<dbReference type="Proteomes" id="UP000318709">
    <property type="component" value="Chromosome"/>
</dbReference>
<dbReference type="NCBIfam" id="TIGR01783">
    <property type="entry name" value="TonB-siderophor"/>
    <property type="match status" value="1"/>
</dbReference>
<keyword evidence="7 10" id="KW-0472">Membrane</keyword>
<dbReference type="GO" id="GO:0015891">
    <property type="term" value="P:siderophore transport"/>
    <property type="evidence" value="ECO:0007669"/>
    <property type="project" value="InterPro"/>
</dbReference>
<evidence type="ECO:0000256" key="9">
    <source>
        <dbReference type="ARBA" id="ARBA00023237"/>
    </source>
</evidence>
<dbReference type="CDD" id="cd01347">
    <property type="entry name" value="ligand_gated_channel"/>
    <property type="match status" value="1"/>
</dbReference>
<keyword evidence="5 10" id="KW-0812">Transmembrane</keyword>
<reference evidence="15 16" key="1">
    <citation type="submission" date="2019-03" db="EMBL/GenBank/DDBJ databases">
        <title>The complete genome sequence of Swingsia_sp. F3b2 LMG30590(T).</title>
        <authorList>
            <person name="Chua K.-O."/>
            <person name="Chan K.-G."/>
            <person name="See-Too W.-S."/>
        </authorList>
    </citation>
    <scope>NUCLEOTIDE SEQUENCE [LARGE SCALE GENOMIC DNA]</scope>
    <source>
        <strain evidence="15 16">F3b2</strain>
    </source>
</reference>
<feature type="domain" description="TonB-dependent receptor-like beta-barrel" evidence="13">
    <location>
        <begin position="269"/>
        <end position="726"/>
    </location>
</feature>
<dbReference type="InterPro" id="IPR012910">
    <property type="entry name" value="Plug_dom"/>
</dbReference>
<dbReference type="EMBL" id="CP038231">
    <property type="protein sequence ID" value="QDH13398.1"/>
    <property type="molecule type" value="Genomic_DNA"/>
</dbReference>
<keyword evidence="16" id="KW-1185">Reference proteome</keyword>
<dbReference type="PANTHER" id="PTHR32552">
    <property type="entry name" value="FERRICHROME IRON RECEPTOR-RELATED"/>
    <property type="match status" value="1"/>
</dbReference>
<keyword evidence="3 10" id="KW-0813">Transport</keyword>
<accession>A0A4Y6U9Z1</accession>
<evidence type="ECO:0000256" key="6">
    <source>
        <dbReference type="ARBA" id="ARBA00023077"/>
    </source>
</evidence>
<feature type="chain" id="PRO_5021379919" evidence="12">
    <location>
        <begin position="37"/>
        <end position="758"/>
    </location>
</feature>